<dbReference type="OrthoDB" id="6269415at2759"/>
<dbReference type="EMBL" id="CAAALY010129232">
    <property type="protein sequence ID" value="VEL32012.1"/>
    <property type="molecule type" value="Genomic_DNA"/>
</dbReference>
<evidence type="ECO:0000313" key="2">
    <source>
        <dbReference type="Proteomes" id="UP000784294"/>
    </source>
</evidence>
<dbReference type="Proteomes" id="UP000784294">
    <property type="component" value="Unassembled WGS sequence"/>
</dbReference>
<accession>A0A448XA46</accession>
<proteinExistence type="predicted"/>
<evidence type="ECO:0000313" key="1">
    <source>
        <dbReference type="EMBL" id="VEL32012.1"/>
    </source>
</evidence>
<comment type="caution">
    <text evidence="1">The sequence shown here is derived from an EMBL/GenBank/DDBJ whole genome shotgun (WGS) entry which is preliminary data.</text>
</comment>
<protein>
    <submittedName>
        <fullName evidence="1">Uncharacterized protein</fullName>
    </submittedName>
</protein>
<keyword evidence="2" id="KW-1185">Reference proteome</keyword>
<reference evidence="1" key="1">
    <citation type="submission" date="2018-11" db="EMBL/GenBank/DDBJ databases">
        <authorList>
            <consortium name="Pathogen Informatics"/>
        </authorList>
    </citation>
    <scope>NUCLEOTIDE SEQUENCE</scope>
</reference>
<dbReference type="AlphaFoldDB" id="A0A448XA46"/>
<sequence>LNFLGFLWFHCGYLPSNDATLFRGIRLITPSGVSSVAGSTIMLVNAGMETPGSAIELRKRSMIEAAMEASSGLVTPSSQLYRVLPERSAVINPNEMMGSTKLYDVAGVSGAPKGIEVKIFLRLLL</sequence>
<organism evidence="1 2">
    <name type="scientific">Protopolystoma xenopodis</name>
    <dbReference type="NCBI Taxonomy" id="117903"/>
    <lineage>
        <taxon>Eukaryota</taxon>
        <taxon>Metazoa</taxon>
        <taxon>Spiralia</taxon>
        <taxon>Lophotrochozoa</taxon>
        <taxon>Platyhelminthes</taxon>
        <taxon>Monogenea</taxon>
        <taxon>Polyopisthocotylea</taxon>
        <taxon>Polystomatidea</taxon>
        <taxon>Polystomatidae</taxon>
        <taxon>Protopolystoma</taxon>
    </lineage>
</organism>
<name>A0A448XA46_9PLAT</name>
<gene>
    <name evidence="1" type="ORF">PXEA_LOCUS25452</name>
</gene>
<feature type="non-terminal residue" evidence="1">
    <location>
        <position position="125"/>
    </location>
</feature>